<dbReference type="Proteomes" id="UP000003438">
    <property type="component" value="Unassembled WGS sequence"/>
</dbReference>
<protein>
    <submittedName>
        <fullName evidence="1">Uncharacterized protein</fullName>
    </submittedName>
</protein>
<dbReference type="HOGENOM" id="CLU_2467832_0_0_9"/>
<dbReference type="EMBL" id="ACBY02000066">
    <property type="protein sequence ID" value="EFB74573.1"/>
    <property type="molecule type" value="Genomic_DNA"/>
</dbReference>
<proteinExistence type="predicted"/>
<accession>D1PRV0</accession>
<name>D1PRV0_9FIRM</name>
<reference evidence="1" key="1">
    <citation type="submission" date="2009-12" db="EMBL/GenBank/DDBJ databases">
        <authorList>
            <person name="Weinstock G."/>
            <person name="Sodergren E."/>
            <person name="Clifton S."/>
            <person name="Fulton L."/>
            <person name="Fulton B."/>
            <person name="Courtney L."/>
            <person name="Fronick C."/>
            <person name="Harrison M."/>
            <person name="Strong C."/>
            <person name="Farmer C."/>
            <person name="Delahaunty K."/>
            <person name="Markovic C."/>
            <person name="Hall O."/>
            <person name="Minx P."/>
            <person name="Tomlinson C."/>
            <person name="Mitreva M."/>
            <person name="Nelson J."/>
            <person name="Hou S."/>
            <person name="Wollam A."/>
            <person name="Pepin K.H."/>
            <person name="Johnson M."/>
            <person name="Bhonagiri V."/>
            <person name="Nash W.E."/>
            <person name="Warren W."/>
            <person name="Chinwalla A."/>
            <person name="Mardis E.R."/>
            <person name="Wilson R.K."/>
        </authorList>
    </citation>
    <scope>NUCLEOTIDE SEQUENCE [LARGE SCALE GENOMIC DNA]</scope>
    <source>
        <strain evidence="1">DSM 15176</strain>
    </source>
</reference>
<dbReference type="STRING" id="411471.SUBVAR_07132"/>
<dbReference type="AlphaFoldDB" id="D1PRV0"/>
<evidence type="ECO:0000313" key="2">
    <source>
        <dbReference type="Proteomes" id="UP000003438"/>
    </source>
</evidence>
<keyword evidence="2" id="KW-1185">Reference proteome</keyword>
<evidence type="ECO:0000313" key="1">
    <source>
        <dbReference type="EMBL" id="EFB74573.1"/>
    </source>
</evidence>
<gene>
    <name evidence="1" type="ORF">SUBVAR_07132</name>
</gene>
<comment type="caution">
    <text evidence="1">The sequence shown here is derived from an EMBL/GenBank/DDBJ whole genome shotgun (WGS) entry which is preliminary data.</text>
</comment>
<organism evidence="1 2">
    <name type="scientific">Subdoligranulum variabile DSM 15176</name>
    <dbReference type="NCBI Taxonomy" id="411471"/>
    <lineage>
        <taxon>Bacteria</taxon>
        <taxon>Bacillati</taxon>
        <taxon>Bacillota</taxon>
        <taxon>Clostridia</taxon>
        <taxon>Eubacteriales</taxon>
        <taxon>Oscillospiraceae</taxon>
        <taxon>Subdoligranulum</taxon>
    </lineage>
</organism>
<sequence length="88" mass="10170">MPMDSCKERTKEIPNKRHGLLTMPFLYEETGEFSTVRWKSSRLGLRKFFRTFSTGMLKTLWEIGGFSTATAEKTTGRGYFSKKFAKTT</sequence>